<sequence length="71" mass="7949">MGPALRVRTCGWQLCISQTAGAWRDQGKYPRQEPVKTRRAPDPGEKRKEALWRTGVADRSLRRGSGKSPVS</sequence>
<evidence type="ECO:0000313" key="3">
    <source>
        <dbReference type="Proteomes" id="UP001066276"/>
    </source>
</evidence>
<accession>A0AAV7LIV4</accession>
<reference evidence="2" key="1">
    <citation type="journal article" date="2022" name="bioRxiv">
        <title>Sequencing and chromosome-scale assembly of the giantPleurodeles waltlgenome.</title>
        <authorList>
            <person name="Brown T."/>
            <person name="Elewa A."/>
            <person name="Iarovenko S."/>
            <person name="Subramanian E."/>
            <person name="Araus A.J."/>
            <person name="Petzold A."/>
            <person name="Susuki M."/>
            <person name="Suzuki K.-i.T."/>
            <person name="Hayashi T."/>
            <person name="Toyoda A."/>
            <person name="Oliveira C."/>
            <person name="Osipova E."/>
            <person name="Leigh N.D."/>
            <person name="Simon A."/>
            <person name="Yun M.H."/>
        </authorList>
    </citation>
    <scope>NUCLEOTIDE SEQUENCE</scope>
    <source>
        <strain evidence="2">20211129_DDA</strain>
        <tissue evidence="2">Liver</tissue>
    </source>
</reference>
<gene>
    <name evidence="2" type="ORF">NDU88_003551</name>
</gene>
<feature type="region of interest" description="Disordered" evidence="1">
    <location>
        <begin position="23"/>
        <end position="71"/>
    </location>
</feature>
<proteinExistence type="predicted"/>
<dbReference type="AlphaFoldDB" id="A0AAV7LIV4"/>
<feature type="compositionally biased region" description="Basic and acidic residues" evidence="1">
    <location>
        <begin position="25"/>
        <end position="51"/>
    </location>
</feature>
<keyword evidence="3" id="KW-1185">Reference proteome</keyword>
<dbReference type="Proteomes" id="UP001066276">
    <property type="component" value="Chromosome 11"/>
</dbReference>
<comment type="caution">
    <text evidence="2">The sequence shown here is derived from an EMBL/GenBank/DDBJ whole genome shotgun (WGS) entry which is preliminary data.</text>
</comment>
<evidence type="ECO:0000313" key="2">
    <source>
        <dbReference type="EMBL" id="KAJ1090419.1"/>
    </source>
</evidence>
<organism evidence="2 3">
    <name type="scientific">Pleurodeles waltl</name>
    <name type="common">Iberian ribbed newt</name>
    <dbReference type="NCBI Taxonomy" id="8319"/>
    <lineage>
        <taxon>Eukaryota</taxon>
        <taxon>Metazoa</taxon>
        <taxon>Chordata</taxon>
        <taxon>Craniata</taxon>
        <taxon>Vertebrata</taxon>
        <taxon>Euteleostomi</taxon>
        <taxon>Amphibia</taxon>
        <taxon>Batrachia</taxon>
        <taxon>Caudata</taxon>
        <taxon>Salamandroidea</taxon>
        <taxon>Salamandridae</taxon>
        <taxon>Pleurodelinae</taxon>
        <taxon>Pleurodeles</taxon>
    </lineage>
</organism>
<name>A0AAV7LIV4_PLEWA</name>
<dbReference type="EMBL" id="JANPWB010000015">
    <property type="protein sequence ID" value="KAJ1090419.1"/>
    <property type="molecule type" value="Genomic_DNA"/>
</dbReference>
<protein>
    <submittedName>
        <fullName evidence="2">Uncharacterized protein</fullName>
    </submittedName>
</protein>
<evidence type="ECO:0000256" key="1">
    <source>
        <dbReference type="SAM" id="MobiDB-lite"/>
    </source>
</evidence>